<sequence length="379" mass="41701">MTKKFYHTVAALIGMIIGVGIFGIPYAIKEVGFITGFFYIWVIGAILLMVHLLYGEVTLRTKGQHRLVGYASIYLGKWGKVIASITQVLSFWGAIIAYVIIGGQFLEMILSPVIGGSLIAYQLVFWGASSLLVLSGLKLVSYVEFFMTAILLVVIGVIFFLGLPHVWYPNLQITNIQNIFLPYGVILFALGGAAAIPQMKEMLKGQEKNLEKAIKWGTLIPIVITILFAFVVIGVSGENTTIEAISGLSGALGNKIIFLGAVFGFLAIATSFLVLGLNLKDTFEQDFKLNRFLAWVLACFIPLIIFLLNQPNFITMIALVGAIFSGFEGLLIILIWKKAKKIGKRKPEYSIRISALVIYLLMAIFILGIVYKLVFPEIG</sequence>
<keyword evidence="6 8" id="KW-1133">Transmembrane helix</keyword>
<accession>A0A1F5S2Q7</accession>
<dbReference type="GO" id="GO:0003333">
    <property type="term" value="P:amino acid transmembrane transport"/>
    <property type="evidence" value="ECO:0007669"/>
    <property type="project" value="InterPro"/>
</dbReference>
<organism evidence="9 10">
    <name type="scientific">Candidatus Falkowbacteria bacterium RIFOXYA2_FULL_38_12</name>
    <dbReference type="NCBI Taxonomy" id="1797993"/>
    <lineage>
        <taxon>Bacteria</taxon>
        <taxon>Candidatus Falkowiibacteriota</taxon>
    </lineage>
</organism>
<feature type="transmembrane region" description="Helical" evidence="8">
    <location>
        <begin position="216"/>
        <end position="236"/>
    </location>
</feature>
<dbReference type="PANTHER" id="PTHR32195:SF26">
    <property type="entry name" value="TRYPTOPHAN OR TYROSINE TRANSPORTER PROTEIN"/>
    <property type="match status" value="1"/>
</dbReference>
<evidence type="ECO:0000256" key="5">
    <source>
        <dbReference type="ARBA" id="ARBA00022692"/>
    </source>
</evidence>
<dbReference type="PANTHER" id="PTHR32195">
    <property type="entry name" value="OS07G0662800 PROTEIN"/>
    <property type="match status" value="1"/>
</dbReference>
<evidence type="ECO:0000256" key="3">
    <source>
        <dbReference type="ARBA" id="ARBA00022475"/>
    </source>
</evidence>
<evidence type="ECO:0000256" key="2">
    <source>
        <dbReference type="ARBA" id="ARBA00022448"/>
    </source>
</evidence>
<feature type="transmembrane region" description="Helical" evidence="8">
    <location>
        <begin position="146"/>
        <end position="167"/>
    </location>
</feature>
<evidence type="ECO:0000313" key="10">
    <source>
        <dbReference type="Proteomes" id="UP000177407"/>
    </source>
</evidence>
<evidence type="ECO:0008006" key="11">
    <source>
        <dbReference type="Google" id="ProtNLM"/>
    </source>
</evidence>
<feature type="transmembrane region" description="Helical" evidence="8">
    <location>
        <begin position="179"/>
        <end position="196"/>
    </location>
</feature>
<comment type="subcellular location">
    <subcellularLocation>
        <location evidence="1">Cell inner membrane</location>
        <topology evidence="1">Multi-pass membrane protein</topology>
    </subcellularLocation>
</comment>
<dbReference type="GO" id="GO:0005886">
    <property type="term" value="C:plasma membrane"/>
    <property type="evidence" value="ECO:0007669"/>
    <property type="project" value="UniProtKB-SubCell"/>
</dbReference>
<keyword evidence="2" id="KW-0813">Transport</keyword>
<evidence type="ECO:0000256" key="1">
    <source>
        <dbReference type="ARBA" id="ARBA00004429"/>
    </source>
</evidence>
<name>A0A1F5S2Q7_9BACT</name>
<dbReference type="Pfam" id="PF03222">
    <property type="entry name" value="Trp_Tyr_perm"/>
    <property type="match status" value="1"/>
</dbReference>
<feature type="transmembrane region" description="Helical" evidence="8">
    <location>
        <begin position="356"/>
        <end position="374"/>
    </location>
</feature>
<keyword evidence="4" id="KW-0997">Cell inner membrane</keyword>
<evidence type="ECO:0000256" key="4">
    <source>
        <dbReference type="ARBA" id="ARBA00022519"/>
    </source>
</evidence>
<feature type="transmembrane region" description="Helical" evidence="8">
    <location>
        <begin position="9"/>
        <end position="28"/>
    </location>
</feature>
<keyword evidence="3" id="KW-1003">Cell membrane</keyword>
<keyword evidence="7 8" id="KW-0472">Membrane</keyword>
<feature type="transmembrane region" description="Helical" evidence="8">
    <location>
        <begin position="256"/>
        <end position="277"/>
    </location>
</feature>
<gene>
    <name evidence="9" type="ORF">A2257_04315</name>
</gene>
<dbReference type="Gene3D" id="1.20.1740.10">
    <property type="entry name" value="Amino acid/polyamine transporter I"/>
    <property type="match status" value="1"/>
</dbReference>
<evidence type="ECO:0000256" key="6">
    <source>
        <dbReference type="ARBA" id="ARBA00022989"/>
    </source>
</evidence>
<evidence type="ECO:0000256" key="8">
    <source>
        <dbReference type="SAM" id="Phobius"/>
    </source>
</evidence>
<feature type="transmembrane region" description="Helical" evidence="8">
    <location>
        <begin position="314"/>
        <end position="336"/>
    </location>
</feature>
<evidence type="ECO:0000256" key="7">
    <source>
        <dbReference type="ARBA" id="ARBA00023136"/>
    </source>
</evidence>
<feature type="transmembrane region" description="Helical" evidence="8">
    <location>
        <begin position="34"/>
        <end position="57"/>
    </location>
</feature>
<feature type="transmembrane region" description="Helical" evidence="8">
    <location>
        <begin position="78"/>
        <end position="101"/>
    </location>
</feature>
<dbReference type="Proteomes" id="UP000177407">
    <property type="component" value="Unassembled WGS sequence"/>
</dbReference>
<dbReference type="InterPro" id="IPR018227">
    <property type="entry name" value="Amino_acid_transport_2"/>
</dbReference>
<keyword evidence="5 8" id="KW-0812">Transmembrane</keyword>
<reference evidence="9 10" key="1">
    <citation type="journal article" date="2016" name="Nat. Commun.">
        <title>Thousands of microbial genomes shed light on interconnected biogeochemical processes in an aquifer system.</title>
        <authorList>
            <person name="Anantharaman K."/>
            <person name="Brown C.T."/>
            <person name="Hug L.A."/>
            <person name="Sharon I."/>
            <person name="Castelle C.J."/>
            <person name="Probst A.J."/>
            <person name="Thomas B.C."/>
            <person name="Singh A."/>
            <person name="Wilkins M.J."/>
            <person name="Karaoz U."/>
            <person name="Brodie E.L."/>
            <person name="Williams K.H."/>
            <person name="Hubbard S.S."/>
            <person name="Banfield J.F."/>
        </authorList>
    </citation>
    <scope>NUCLEOTIDE SEQUENCE [LARGE SCALE GENOMIC DNA]</scope>
</reference>
<feature type="transmembrane region" description="Helical" evidence="8">
    <location>
        <begin position="289"/>
        <end position="308"/>
    </location>
</feature>
<feature type="transmembrane region" description="Helical" evidence="8">
    <location>
        <begin position="113"/>
        <end position="134"/>
    </location>
</feature>
<comment type="caution">
    <text evidence="9">The sequence shown here is derived from an EMBL/GenBank/DDBJ whole genome shotgun (WGS) entry which is preliminary data.</text>
</comment>
<dbReference type="AlphaFoldDB" id="A0A1F5S2Q7"/>
<protein>
    <recommendedName>
        <fullName evidence="11">Amino acid transporter transmembrane domain-containing protein</fullName>
    </recommendedName>
</protein>
<proteinExistence type="predicted"/>
<dbReference type="EMBL" id="MFGA01000023">
    <property type="protein sequence ID" value="OGF20551.1"/>
    <property type="molecule type" value="Genomic_DNA"/>
</dbReference>
<evidence type="ECO:0000313" key="9">
    <source>
        <dbReference type="EMBL" id="OGF20551.1"/>
    </source>
</evidence>